<evidence type="ECO:0000256" key="3">
    <source>
        <dbReference type="ARBA" id="ARBA00023002"/>
    </source>
</evidence>
<protein>
    <recommendedName>
        <fullName evidence="6">succinate-semialdehyde dehydrogenase [NAD(P)(+)]</fullName>
        <ecNumber evidence="6">1.2.1.16</ecNumber>
    </recommendedName>
</protein>
<feature type="domain" description="Aldehyde dehydrogenase" evidence="7">
    <location>
        <begin position="24"/>
        <end position="485"/>
    </location>
</feature>
<comment type="catalytic activity">
    <reaction evidence="5">
        <text>succinate semialdehyde + NAD(+) + H2O = succinate + NADH + 2 H(+)</text>
        <dbReference type="Rhea" id="RHEA:13217"/>
        <dbReference type="ChEBI" id="CHEBI:15377"/>
        <dbReference type="ChEBI" id="CHEBI:15378"/>
        <dbReference type="ChEBI" id="CHEBI:30031"/>
        <dbReference type="ChEBI" id="CHEBI:57540"/>
        <dbReference type="ChEBI" id="CHEBI:57706"/>
        <dbReference type="ChEBI" id="CHEBI:57945"/>
        <dbReference type="EC" id="1.2.1.16"/>
    </reaction>
</comment>
<evidence type="ECO:0000256" key="4">
    <source>
        <dbReference type="ARBA" id="ARBA00050387"/>
    </source>
</evidence>
<evidence type="ECO:0000256" key="1">
    <source>
        <dbReference type="ARBA" id="ARBA00005176"/>
    </source>
</evidence>
<dbReference type="SUPFAM" id="SSF53720">
    <property type="entry name" value="ALDH-like"/>
    <property type="match status" value="1"/>
</dbReference>
<dbReference type="RefSeq" id="XP_031931196.1">
    <property type="nucleotide sequence ID" value="XM_032074781.1"/>
</dbReference>
<dbReference type="FunFam" id="3.40.309.10:FF:000004">
    <property type="entry name" value="Succinate-semialdehyde dehydrogenase I"/>
    <property type="match status" value="1"/>
</dbReference>
<dbReference type="GeneID" id="43659227"/>
<evidence type="ECO:0000256" key="2">
    <source>
        <dbReference type="ARBA" id="ARBA00009986"/>
    </source>
</evidence>
<dbReference type="EMBL" id="ML737588">
    <property type="protein sequence ID" value="KAE8368115.1"/>
    <property type="molecule type" value="Genomic_DNA"/>
</dbReference>
<name>A0A5N7AEH4_9EURO</name>
<evidence type="ECO:0000259" key="7">
    <source>
        <dbReference type="Pfam" id="PF00171"/>
    </source>
</evidence>
<comment type="catalytic activity">
    <reaction evidence="4">
        <text>succinate semialdehyde + NADP(+) + H2O = succinate + NADPH + 2 H(+)</text>
        <dbReference type="Rhea" id="RHEA:13213"/>
        <dbReference type="ChEBI" id="CHEBI:15377"/>
        <dbReference type="ChEBI" id="CHEBI:15378"/>
        <dbReference type="ChEBI" id="CHEBI:30031"/>
        <dbReference type="ChEBI" id="CHEBI:57706"/>
        <dbReference type="ChEBI" id="CHEBI:57783"/>
        <dbReference type="ChEBI" id="CHEBI:58349"/>
        <dbReference type="EC" id="1.2.1.16"/>
    </reaction>
</comment>
<dbReference type="GO" id="GO:0004777">
    <property type="term" value="F:succinate-semialdehyde dehydrogenase (NAD+) activity"/>
    <property type="evidence" value="ECO:0007669"/>
    <property type="project" value="TreeGrafter"/>
</dbReference>
<comment type="pathway">
    <text evidence="1">Amino-acid degradation; 4-aminobutanoate degradation.</text>
</comment>
<dbReference type="Proteomes" id="UP000326268">
    <property type="component" value="Unassembled WGS sequence"/>
</dbReference>
<dbReference type="Gene3D" id="3.40.309.10">
    <property type="entry name" value="Aldehyde Dehydrogenase, Chain A, domain 2"/>
    <property type="match status" value="1"/>
</dbReference>
<sequence length="494" mass="53268">MSTLPFALKNPSLLRSEAYVNGQWVEAKLKKTFTIEDPGSGKTFATCSDLDAQDIDDAVHSSHEAFKLFRRESPRTRAELLLEWRRLILGDRHDIATILSYETGKPFAEALGEVDYSASFLSWFAGEAERIQGNVIVPATSGRRILVVKQPIGVCVALIPWNYPVGMFLRKVSAALAAGCSMVAKPSPETPLSTLALAHLAEKAGFAPGVLNVLTTSNENTPALSEALCKHPLVQKVSFTGSSAVGSIISRHCADGIKKLSLELGGNCPFIVFADANQDQAIVQLSALKFRHAGQACVTANRIYVHEDIYDDFVVKMVDYAKSLKVGHGSDSSVAMGPLTTSRGVEKAKHQVQDAVQKGAKVVHGGKSIQGGNYFEPTVIRDMGANMLITHEESFAPIAALYKFKTEEEVVRLANDTSMGLASYVFTKDIDRTWRMMESLEAGMIGVNTGASSAAESPFGGMKMSGYGKESGKDVAIDEYLVSKTCTLTLEGTS</sequence>
<comment type="similarity">
    <text evidence="2">Belongs to the aldehyde dehydrogenase family.</text>
</comment>
<dbReference type="OrthoDB" id="310895at2759"/>
<reference evidence="8 9" key="1">
    <citation type="submission" date="2019-04" db="EMBL/GenBank/DDBJ databases">
        <title>Friends and foes A comparative genomics studyof 23 Aspergillus species from section Flavi.</title>
        <authorList>
            <consortium name="DOE Joint Genome Institute"/>
            <person name="Kjaerbolling I."/>
            <person name="Vesth T."/>
            <person name="Frisvad J.C."/>
            <person name="Nybo J.L."/>
            <person name="Theobald S."/>
            <person name="Kildgaard S."/>
            <person name="Isbrandt T."/>
            <person name="Kuo A."/>
            <person name="Sato A."/>
            <person name="Lyhne E.K."/>
            <person name="Kogle M.E."/>
            <person name="Wiebenga A."/>
            <person name="Kun R.S."/>
            <person name="Lubbers R.J."/>
            <person name="Makela M.R."/>
            <person name="Barry K."/>
            <person name="Chovatia M."/>
            <person name="Clum A."/>
            <person name="Daum C."/>
            <person name="Haridas S."/>
            <person name="He G."/>
            <person name="LaButti K."/>
            <person name="Lipzen A."/>
            <person name="Mondo S."/>
            <person name="Riley R."/>
            <person name="Salamov A."/>
            <person name="Simmons B.A."/>
            <person name="Magnuson J.K."/>
            <person name="Henrissat B."/>
            <person name="Mortensen U.H."/>
            <person name="Larsen T.O."/>
            <person name="Devries R.P."/>
            <person name="Grigoriev I.V."/>
            <person name="Machida M."/>
            <person name="Baker S.E."/>
            <person name="Andersen M.R."/>
        </authorList>
    </citation>
    <scope>NUCLEOTIDE SEQUENCE [LARGE SCALE GENOMIC DNA]</scope>
    <source>
        <strain evidence="8 9">CBS 763.97</strain>
    </source>
</reference>
<evidence type="ECO:0000313" key="9">
    <source>
        <dbReference type="Proteomes" id="UP000326268"/>
    </source>
</evidence>
<proteinExistence type="inferred from homology"/>
<evidence type="ECO:0000313" key="8">
    <source>
        <dbReference type="EMBL" id="KAE8368115.1"/>
    </source>
</evidence>
<keyword evidence="3" id="KW-0560">Oxidoreductase</keyword>
<dbReference type="EC" id="1.2.1.16" evidence="6"/>
<dbReference type="InterPro" id="IPR050740">
    <property type="entry name" value="Aldehyde_DH_Superfamily"/>
</dbReference>
<dbReference type="Gene3D" id="3.40.605.10">
    <property type="entry name" value="Aldehyde Dehydrogenase, Chain A, domain 1"/>
    <property type="match status" value="1"/>
</dbReference>
<dbReference type="InterPro" id="IPR015590">
    <property type="entry name" value="Aldehyde_DH_dom"/>
</dbReference>
<gene>
    <name evidence="8" type="ORF">BDV27DRAFT_168494</name>
</gene>
<dbReference type="PANTHER" id="PTHR43353">
    <property type="entry name" value="SUCCINATE-SEMIALDEHYDE DEHYDROGENASE, MITOCHONDRIAL"/>
    <property type="match status" value="1"/>
</dbReference>
<dbReference type="InterPro" id="IPR016163">
    <property type="entry name" value="Ald_DH_C"/>
</dbReference>
<dbReference type="CDD" id="cd07103">
    <property type="entry name" value="ALDH_F5_SSADH_GabD"/>
    <property type="match status" value="1"/>
</dbReference>
<accession>A0A5N7AEH4</accession>
<evidence type="ECO:0000256" key="6">
    <source>
        <dbReference type="ARBA" id="ARBA00067047"/>
    </source>
</evidence>
<dbReference type="GO" id="GO:0005737">
    <property type="term" value="C:cytoplasm"/>
    <property type="evidence" value="ECO:0007669"/>
    <property type="project" value="TreeGrafter"/>
</dbReference>
<dbReference type="GO" id="GO:0009450">
    <property type="term" value="P:gamma-aminobutyric acid catabolic process"/>
    <property type="evidence" value="ECO:0007669"/>
    <property type="project" value="TreeGrafter"/>
</dbReference>
<dbReference type="PANTHER" id="PTHR43353:SF7">
    <property type="entry name" value="SUCCINATE SEMIALDEHYDE DEHYDROGENASE (EUROFUNG)"/>
    <property type="match status" value="1"/>
</dbReference>
<keyword evidence="9" id="KW-1185">Reference proteome</keyword>
<dbReference type="AlphaFoldDB" id="A0A5N7AEH4"/>
<dbReference type="FunFam" id="3.40.605.10:FF:000005">
    <property type="entry name" value="Succinate-semialdehyde dehydrogenase I"/>
    <property type="match status" value="1"/>
</dbReference>
<dbReference type="InterPro" id="IPR016162">
    <property type="entry name" value="Ald_DH_N"/>
</dbReference>
<dbReference type="InterPro" id="IPR016161">
    <property type="entry name" value="Ald_DH/histidinol_DH"/>
</dbReference>
<evidence type="ECO:0000256" key="5">
    <source>
        <dbReference type="ARBA" id="ARBA00052698"/>
    </source>
</evidence>
<organism evidence="8 9">
    <name type="scientific">Aspergillus caelatus</name>
    <dbReference type="NCBI Taxonomy" id="61420"/>
    <lineage>
        <taxon>Eukaryota</taxon>
        <taxon>Fungi</taxon>
        <taxon>Dikarya</taxon>
        <taxon>Ascomycota</taxon>
        <taxon>Pezizomycotina</taxon>
        <taxon>Eurotiomycetes</taxon>
        <taxon>Eurotiomycetidae</taxon>
        <taxon>Eurotiales</taxon>
        <taxon>Aspergillaceae</taxon>
        <taxon>Aspergillus</taxon>
        <taxon>Aspergillus subgen. Circumdati</taxon>
    </lineage>
</organism>
<dbReference type="Pfam" id="PF00171">
    <property type="entry name" value="Aldedh"/>
    <property type="match status" value="1"/>
</dbReference>